<evidence type="ECO:0000313" key="2">
    <source>
        <dbReference type="Proteomes" id="UP000053300"/>
    </source>
</evidence>
<gene>
    <name evidence="1" type="ORF">AS359_04245</name>
</gene>
<organism evidence="1 2">
    <name type="scientific">Comamonas kerstersii</name>
    <dbReference type="NCBI Taxonomy" id="225992"/>
    <lineage>
        <taxon>Bacteria</taxon>
        <taxon>Pseudomonadati</taxon>
        <taxon>Pseudomonadota</taxon>
        <taxon>Betaproteobacteria</taxon>
        <taxon>Burkholderiales</taxon>
        <taxon>Comamonadaceae</taxon>
        <taxon>Comamonas</taxon>
    </lineage>
</organism>
<comment type="caution">
    <text evidence="1">The sequence shown here is derived from an EMBL/GenBank/DDBJ whole genome shotgun (WGS) entry which is preliminary data.</text>
</comment>
<dbReference type="AlphaFoldDB" id="A0A0W7YSW8"/>
<dbReference type="RefSeq" id="WP_058880609.1">
    <property type="nucleotide sequence ID" value="NZ_LPXH01000041.1"/>
</dbReference>
<dbReference type="STRING" id="225992.B5M06_13530"/>
<accession>A0A0W7YSW8</accession>
<name>A0A0W7YSW8_9BURK</name>
<evidence type="ECO:0000313" key="1">
    <source>
        <dbReference type="EMBL" id="KUF38036.1"/>
    </source>
</evidence>
<sequence length="267" mass="28308">MPINHTTNQYLIPRGRVYFDPYNASEQLTGEIDLGNCPGVSLTISTEKTDHYSSQSGLREKDGSWIVEVSRTGTLSCDNFSPQNAALWLAGTVEKKTQAAQTVTGEKRKVLPGRQYQLGASAENPLGVRNVTDITVHLESSGAQGQALVAGKDYNVDTATGRVQILEGGAITAETTVQFGYKTVAGAFESVKSGAKAELTGALRVVSDNAAGGNRDWYLPKVTLTPNGDLPLIAEGTDVVAMEFGLEALKPANGEAIYCDGRPVVVS</sequence>
<dbReference type="Proteomes" id="UP000053300">
    <property type="component" value="Unassembled WGS sequence"/>
</dbReference>
<dbReference type="EMBL" id="LPXH01000041">
    <property type="protein sequence ID" value="KUF38036.1"/>
    <property type="molecule type" value="Genomic_DNA"/>
</dbReference>
<keyword evidence="2" id="KW-1185">Reference proteome</keyword>
<protein>
    <submittedName>
        <fullName evidence="1">Uncharacterized protein</fullName>
    </submittedName>
</protein>
<proteinExistence type="predicted"/>
<reference evidence="1 2" key="1">
    <citation type="submission" date="2015-12" db="EMBL/GenBank/DDBJ databases">
        <title>Complete genome sequence of a multi-drug resistant strain Acidovorax sp. 12322-1.</title>
        <authorList>
            <person name="Ming D."/>
            <person name="Wang M."/>
            <person name="Hu S."/>
            <person name="Zhou Y."/>
            <person name="Jiang T."/>
        </authorList>
    </citation>
    <scope>NUCLEOTIDE SEQUENCE [LARGE SCALE GENOMIC DNA]</scope>
    <source>
        <strain evidence="1 2">12322-1</strain>
    </source>
</reference>